<evidence type="ECO:0000313" key="17">
    <source>
        <dbReference type="Ensembl" id="ENSPMAP00000005944.1"/>
    </source>
</evidence>
<dbReference type="GO" id="GO:0005634">
    <property type="term" value="C:nucleus"/>
    <property type="evidence" value="ECO:0007669"/>
    <property type="project" value="UniProtKB-SubCell"/>
</dbReference>
<evidence type="ECO:0000256" key="15">
    <source>
        <dbReference type="PROSITE-ProRule" id="PRU00221"/>
    </source>
</evidence>
<dbReference type="InterPro" id="IPR001680">
    <property type="entry name" value="WD40_rpt"/>
</dbReference>
<dbReference type="SUPFAM" id="SSF50978">
    <property type="entry name" value="WD40 repeat-like"/>
    <property type="match status" value="1"/>
</dbReference>
<dbReference type="PROSITE" id="PS00678">
    <property type="entry name" value="WD_REPEATS_1"/>
    <property type="match status" value="1"/>
</dbReference>
<dbReference type="AlphaFoldDB" id="S4RL58"/>
<dbReference type="SMART" id="SM00320">
    <property type="entry name" value="WD40"/>
    <property type="match status" value="4"/>
</dbReference>
<feature type="compositionally biased region" description="Gly residues" evidence="16">
    <location>
        <begin position="365"/>
        <end position="377"/>
    </location>
</feature>
<dbReference type="STRING" id="7757.ENSPMAP00000005944"/>
<evidence type="ECO:0000256" key="16">
    <source>
        <dbReference type="SAM" id="MobiDB-lite"/>
    </source>
</evidence>
<dbReference type="InterPro" id="IPR036322">
    <property type="entry name" value="WD40_repeat_dom_sf"/>
</dbReference>
<dbReference type="GeneTree" id="ENSGT00510000047881"/>
<feature type="repeat" description="WD" evidence="15">
    <location>
        <begin position="152"/>
        <end position="194"/>
    </location>
</feature>
<dbReference type="GO" id="GO:0006281">
    <property type="term" value="P:DNA repair"/>
    <property type="evidence" value="ECO:0007669"/>
    <property type="project" value="UniProtKB-KW"/>
</dbReference>
<feature type="region of interest" description="Disordered" evidence="16">
    <location>
        <begin position="351"/>
        <end position="377"/>
    </location>
</feature>
<evidence type="ECO:0000256" key="1">
    <source>
        <dbReference type="ARBA" id="ARBA00004123"/>
    </source>
</evidence>
<reference evidence="17" key="1">
    <citation type="submission" date="2025-08" db="UniProtKB">
        <authorList>
            <consortium name="Ensembl"/>
        </authorList>
    </citation>
    <scope>IDENTIFICATION</scope>
</reference>
<comment type="similarity">
    <text evidence="4">Belongs to the WD repeat DDB2/WDR76 family.</text>
</comment>
<keyword evidence="12" id="KW-0234">DNA repair</keyword>
<evidence type="ECO:0000256" key="5">
    <source>
        <dbReference type="ARBA" id="ARBA00014580"/>
    </source>
</evidence>
<evidence type="ECO:0000256" key="13">
    <source>
        <dbReference type="ARBA" id="ARBA00023242"/>
    </source>
</evidence>
<dbReference type="Ensembl" id="ENSPMAT00000005972.1">
    <property type="protein sequence ID" value="ENSPMAP00000005944.1"/>
    <property type="gene ID" value="ENSPMAG00000005402.1"/>
</dbReference>
<dbReference type="GO" id="GO:0031464">
    <property type="term" value="C:Cul4A-RING E3 ubiquitin ligase complex"/>
    <property type="evidence" value="ECO:0007669"/>
    <property type="project" value="UniProtKB-ARBA"/>
</dbReference>
<proteinExistence type="inferred from homology"/>
<dbReference type="PANTHER" id="PTHR15169">
    <property type="entry name" value="DAMAGE-SPECIFIC DNA BINDING PROTEIN 2"/>
    <property type="match status" value="1"/>
</dbReference>
<comment type="subcellular location">
    <subcellularLocation>
        <location evidence="2">Chromosome</location>
    </subcellularLocation>
    <subcellularLocation>
        <location evidence="1">Nucleus</location>
    </subcellularLocation>
</comment>
<dbReference type="Pfam" id="PF00400">
    <property type="entry name" value="WD40"/>
    <property type="match status" value="2"/>
</dbReference>
<evidence type="ECO:0000256" key="11">
    <source>
        <dbReference type="ARBA" id="ARBA00023125"/>
    </source>
</evidence>
<keyword evidence="8" id="KW-0677">Repeat</keyword>
<dbReference type="PROSITE" id="PS50294">
    <property type="entry name" value="WD_REPEATS_REGION"/>
    <property type="match status" value="1"/>
</dbReference>
<keyword evidence="6" id="KW-0158">Chromosome</keyword>
<keyword evidence="11" id="KW-0238">DNA-binding</keyword>
<dbReference type="InterPro" id="IPR019775">
    <property type="entry name" value="WD40_repeat_CS"/>
</dbReference>
<sequence length="377" mass="41058">SVARFGVMRKVSPFDRRVTCVAWHPSRPGTLAVASKGGDVLLWDHRALEPLSLLLGNGPGDAVGGMRFDPRDTARVFVVSGDGSLLLRDVEGRAGPRGRIVANAPQCVHRHRDCGCWYCSVDVSVPRQALAVGDNLGHLEMCGLEGTPIWRRRLHKKKVTHVEFHPYCEWLLASASVDQTVKLWDLRAITDAKSFLYTLPHDKPVNSAYFSPGDGARLLTTDQYDQIRVYGCSDWSTPLRTIVHPHRQFQHLTPIKATWHPRYDLAVIGRYPDLAQPGTSVEESRSIDLFDTDSGALLCRLEDPLAPGIASVNHFNPTGELLASGMGHHALVWGEAQLDVQQQLLSELRGHLGHTGSGSRAAGGSRAGGGNRAGGGS</sequence>
<evidence type="ECO:0000256" key="7">
    <source>
        <dbReference type="ARBA" id="ARBA00022574"/>
    </source>
</evidence>
<dbReference type="Gene3D" id="2.130.10.10">
    <property type="entry name" value="YVTN repeat-like/Quinoprotein amine dehydrogenase"/>
    <property type="match status" value="1"/>
</dbReference>
<dbReference type="FunFam" id="2.130.10.10:FF:000161">
    <property type="entry name" value="DNA damage-binding protein 2"/>
    <property type="match status" value="1"/>
</dbReference>
<dbReference type="PROSITE" id="PS50082">
    <property type="entry name" value="WD_REPEATS_2"/>
    <property type="match status" value="1"/>
</dbReference>
<dbReference type="PANTHER" id="PTHR15169:SF0">
    <property type="entry name" value="DNA DAMAGE-BINDING PROTEIN 2"/>
    <property type="match status" value="1"/>
</dbReference>
<dbReference type="GO" id="GO:0034644">
    <property type="term" value="P:cellular response to UV"/>
    <property type="evidence" value="ECO:0007669"/>
    <property type="project" value="UniProtKB-ARBA"/>
</dbReference>
<dbReference type="HOGENOM" id="CLU_036401_1_0_1"/>
<keyword evidence="9" id="KW-0227">DNA damage</keyword>
<protein>
    <recommendedName>
        <fullName evidence="5">DNA damage-binding protein 2</fullName>
    </recommendedName>
    <alternativeName>
        <fullName evidence="14">Damage-specific DNA-binding protein 2</fullName>
    </alternativeName>
</protein>
<accession>S4RL58</accession>
<evidence type="ECO:0000256" key="12">
    <source>
        <dbReference type="ARBA" id="ARBA00023204"/>
    </source>
</evidence>
<dbReference type="InterPro" id="IPR033312">
    <property type="entry name" value="DDB2"/>
</dbReference>
<evidence type="ECO:0000256" key="4">
    <source>
        <dbReference type="ARBA" id="ARBA00005434"/>
    </source>
</evidence>
<evidence type="ECO:0000256" key="3">
    <source>
        <dbReference type="ARBA" id="ARBA00004906"/>
    </source>
</evidence>
<evidence type="ECO:0000256" key="2">
    <source>
        <dbReference type="ARBA" id="ARBA00004286"/>
    </source>
</evidence>
<organism evidence="17">
    <name type="scientific">Petromyzon marinus</name>
    <name type="common">Sea lamprey</name>
    <dbReference type="NCBI Taxonomy" id="7757"/>
    <lineage>
        <taxon>Eukaryota</taxon>
        <taxon>Metazoa</taxon>
        <taxon>Chordata</taxon>
        <taxon>Craniata</taxon>
        <taxon>Vertebrata</taxon>
        <taxon>Cyclostomata</taxon>
        <taxon>Hyperoartia</taxon>
        <taxon>Petromyzontiformes</taxon>
        <taxon>Petromyzontidae</taxon>
        <taxon>Petromyzon</taxon>
    </lineage>
</organism>
<reference evidence="17" key="2">
    <citation type="submission" date="2025-09" db="UniProtKB">
        <authorList>
            <consortium name="Ensembl"/>
        </authorList>
    </citation>
    <scope>IDENTIFICATION</scope>
</reference>
<comment type="pathway">
    <text evidence="3">Protein modification; protein ubiquitination.</text>
</comment>
<evidence type="ECO:0000256" key="14">
    <source>
        <dbReference type="ARBA" id="ARBA00031670"/>
    </source>
</evidence>
<dbReference type="OMA" id="CGHEHHN"/>
<evidence type="ECO:0000256" key="9">
    <source>
        <dbReference type="ARBA" id="ARBA00022763"/>
    </source>
</evidence>
<name>S4RL58_PETMA</name>
<dbReference type="GO" id="GO:0003684">
    <property type="term" value="F:damaged DNA binding"/>
    <property type="evidence" value="ECO:0007669"/>
    <property type="project" value="InterPro"/>
</dbReference>
<keyword evidence="13" id="KW-0539">Nucleus</keyword>
<dbReference type="InterPro" id="IPR015943">
    <property type="entry name" value="WD40/YVTN_repeat-like_dom_sf"/>
</dbReference>
<dbReference type="GO" id="GO:0005694">
    <property type="term" value="C:chromosome"/>
    <property type="evidence" value="ECO:0007669"/>
    <property type="project" value="UniProtKB-SubCell"/>
</dbReference>
<evidence type="ECO:0000256" key="6">
    <source>
        <dbReference type="ARBA" id="ARBA00022454"/>
    </source>
</evidence>
<evidence type="ECO:0000256" key="8">
    <source>
        <dbReference type="ARBA" id="ARBA00022737"/>
    </source>
</evidence>
<keyword evidence="10" id="KW-0833">Ubl conjugation pathway</keyword>
<keyword evidence="7 15" id="KW-0853">WD repeat</keyword>
<evidence type="ECO:0000256" key="10">
    <source>
        <dbReference type="ARBA" id="ARBA00022786"/>
    </source>
</evidence>